<evidence type="ECO:0000256" key="3">
    <source>
        <dbReference type="ARBA" id="ARBA00022692"/>
    </source>
</evidence>
<dbReference type="PANTHER" id="PTHR32322">
    <property type="entry name" value="INNER MEMBRANE TRANSPORTER"/>
    <property type="match status" value="1"/>
</dbReference>
<dbReference type="GO" id="GO:0016020">
    <property type="term" value="C:membrane"/>
    <property type="evidence" value="ECO:0007669"/>
    <property type="project" value="UniProtKB-SubCell"/>
</dbReference>
<feature type="transmembrane region" description="Helical" evidence="6">
    <location>
        <begin position="142"/>
        <end position="159"/>
    </location>
</feature>
<evidence type="ECO:0000256" key="2">
    <source>
        <dbReference type="ARBA" id="ARBA00007362"/>
    </source>
</evidence>
<proteinExistence type="inferred from homology"/>
<gene>
    <name evidence="8" type="ORF">DFE_2495</name>
</gene>
<keyword evidence="3 6" id="KW-0812">Transmembrane</keyword>
<keyword evidence="9" id="KW-1185">Reference proteome</keyword>
<evidence type="ECO:0000256" key="4">
    <source>
        <dbReference type="ARBA" id="ARBA00022989"/>
    </source>
</evidence>
<comment type="similarity">
    <text evidence="2">Belongs to the EamA transporter family.</text>
</comment>
<feature type="transmembrane region" description="Helical" evidence="6">
    <location>
        <begin position="21"/>
        <end position="44"/>
    </location>
</feature>
<dbReference type="InterPro" id="IPR000620">
    <property type="entry name" value="EamA_dom"/>
</dbReference>
<accession>A0A2Z6B139</accession>
<name>A0A2Z6B139_9BACT</name>
<evidence type="ECO:0000256" key="6">
    <source>
        <dbReference type="SAM" id="Phobius"/>
    </source>
</evidence>
<organism evidence="8 9">
    <name type="scientific">Desulfovibrio ferrophilus</name>
    <dbReference type="NCBI Taxonomy" id="241368"/>
    <lineage>
        <taxon>Bacteria</taxon>
        <taxon>Pseudomonadati</taxon>
        <taxon>Thermodesulfobacteriota</taxon>
        <taxon>Desulfovibrionia</taxon>
        <taxon>Desulfovibrionales</taxon>
        <taxon>Desulfovibrionaceae</taxon>
        <taxon>Desulfovibrio</taxon>
    </lineage>
</organism>
<reference evidence="8 9" key="1">
    <citation type="journal article" date="2018" name="Sci. Adv.">
        <title>Multi-heme cytochromes provide a pathway for survival in energy-limited environments.</title>
        <authorList>
            <person name="Deng X."/>
            <person name="Dohmae N."/>
            <person name="Nealson K.H."/>
            <person name="Hashimoto K."/>
            <person name="Okamoto A."/>
        </authorList>
    </citation>
    <scope>NUCLEOTIDE SEQUENCE [LARGE SCALE GENOMIC DNA]</scope>
    <source>
        <strain evidence="8 9">IS5</strain>
    </source>
</reference>
<dbReference type="Proteomes" id="UP000269883">
    <property type="component" value="Chromosome"/>
</dbReference>
<dbReference type="SUPFAM" id="SSF103481">
    <property type="entry name" value="Multidrug resistance efflux transporter EmrE"/>
    <property type="match status" value="2"/>
</dbReference>
<feature type="transmembrane region" description="Helical" evidence="6">
    <location>
        <begin position="115"/>
        <end position="135"/>
    </location>
</feature>
<dbReference type="RefSeq" id="WP_126380006.1">
    <property type="nucleotide sequence ID" value="NZ_AP017378.1"/>
</dbReference>
<protein>
    <submittedName>
        <fullName evidence="8">Putative permease, DMT superfamily</fullName>
    </submittedName>
</protein>
<keyword evidence="5 6" id="KW-0472">Membrane</keyword>
<keyword evidence="4 6" id="KW-1133">Transmembrane helix</keyword>
<dbReference type="PANTHER" id="PTHR32322:SF2">
    <property type="entry name" value="EAMA DOMAIN-CONTAINING PROTEIN"/>
    <property type="match status" value="1"/>
</dbReference>
<feature type="transmembrane region" description="Helical" evidence="6">
    <location>
        <begin position="264"/>
        <end position="283"/>
    </location>
</feature>
<feature type="transmembrane region" description="Helical" evidence="6">
    <location>
        <begin position="171"/>
        <end position="190"/>
    </location>
</feature>
<dbReference type="KEGG" id="dfl:DFE_2495"/>
<feature type="transmembrane region" description="Helical" evidence="6">
    <location>
        <begin position="56"/>
        <end position="74"/>
    </location>
</feature>
<evidence type="ECO:0000256" key="5">
    <source>
        <dbReference type="ARBA" id="ARBA00023136"/>
    </source>
</evidence>
<evidence type="ECO:0000313" key="9">
    <source>
        <dbReference type="Proteomes" id="UP000269883"/>
    </source>
</evidence>
<feature type="domain" description="EamA" evidence="7">
    <location>
        <begin position="172"/>
        <end position="304"/>
    </location>
</feature>
<dbReference type="InterPro" id="IPR037185">
    <property type="entry name" value="EmrE-like"/>
</dbReference>
<comment type="subcellular location">
    <subcellularLocation>
        <location evidence="1">Membrane</location>
        <topology evidence="1">Multi-pass membrane protein</topology>
    </subcellularLocation>
</comment>
<dbReference type="Pfam" id="PF00892">
    <property type="entry name" value="EamA"/>
    <property type="match status" value="2"/>
</dbReference>
<dbReference type="InterPro" id="IPR050638">
    <property type="entry name" value="AA-Vitamin_Transporters"/>
</dbReference>
<dbReference type="Gene3D" id="1.10.3730.20">
    <property type="match status" value="1"/>
</dbReference>
<dbReference type="AlphaFoldDB" id="A0A2Z6B139"/>
<feature type="transmembrane region" description="Helical" evidence="6">
    <location>
        <begin position="202"/>
        <end position="223"/>
    </location>
</feature>
<feature type="domain" description="EamA" evidence="7">
    <location>
        <begin position="28"/>
        <end position="158"/>
    </location>
</feature>
<evidence type="ECO:0000313" key="8">
    <source>
        <dbReference type="EMBL" id="BBD09221.1"/>
    </source>
</evidence>
<dbReference type="EMBL" id="AP017378">
    <property type="protein sequence ID" value="BBD09221.1"/>
    <property type="molecule type" value="Genomic_DNA"/>
</dbReference>
<evidence type="ECO:0000256" key="1">
    <source>
        <dbReference type="ARBA" id="ARBA00004141"/>
    </source>
</evidence>
<dbReference type="OrthoDB" id="5416392at2"/>
<feature type="transmembrane region" description="Helical" evidence="6">
    <location>
        <begin position="229"/>
        <end position="252"/>
    </location>
</feature>
<evidence type="ECO:0000259" key="7">
    <source>
        <dbReference type="Pfam" id="PF00892"/>
    </source>
</evidence>
<feature type="transmembrane region" description="Helical" evidence="6">
    <location>
        <begin position="289"/>
        <end position="305"/>
    </location>
</feature>
<sequence>MREVARTLSLGRLALAGESPALSRWLPVVAIVAAVFLWGGSFSAMKIAGRALDPWAMMWARMMVALICLAPFVGRLIPRNYGRGDWKLLTPLVLLMPCLYFYLESHALTYTTSAQAGVVSASVPLLVAAGARLFLAEAVSRGTWMGLVLSVCGVVWLTLAGTPAQDAPNPLLGNVLELGAMICAAGYMLLMKSLSTRYGPWTITALQIVAGALFFLPGVPSLLAVAGSLTLPTVLAVLFMGAGASLGAFGLYNWAITRLRASQASAYINLVPVVAVGMGWIFLGEALNTMQLAGAGCVFLGVWISQRGSVSR</sequence>
<feature type="transmembrane region" description="Helical" evidence="6">
    <location>
        <begin position="86"/>
        <end position="103"/>
    </location>
</feature>